<reference evidence="1" key="1">
    <citation type="submission" date="2012-10" db="EMBL/GenBank/DDBJ databases">
        <authorList>
            <person name="Harkins D.M."/>
            <person name="Durkin A.S."/>
            <person name="Brinkac L.M."/>
            <person name="Selengut J.D."/>
            <person name="Sanka R."/>
            <person name="DePew J."/>
            <person name="Purushe J."/>
            <person name="Picardeau M."/>
            <person name="Werts C."/>
            <person name="Goarant C."/>
            <person name="Vinetz J.M."/>
            <person name="Sutton G.G."/>
            <person name="Nelson W.C."/>
            <person name="Fouts D.E."/>
        </authorList>
    </citation>
    <scope>NUCLEOTIDE SEQUENCE [LARGE SCALE GENOMIC DNA]</scope>
    <source>
        <strain evidence="1">200802841</strain>
    </source>
</reference>
<name>A0A828XSV4_9LEPT</name>
<dbReference type="AlphaFoldDB" id="A0A828XSV4"/>
<dbReference type="EMBL" id="AKWH02000068">
    <property type="protein sequence ID" value="EKO50178.1"/>
    <property type="molecule type" value="Genomic_DNA"/>
</dbReference>
<evidence type="ECO:0000313" key="1">
    <source>
        <dbReference type="EMBL" id="EKO50178.1"/>
    </source>
</evidence>
<protein>
    <submittedName>
        <fullName evidence="1">Uncharacterized protein</fullName>
    </submittedName>
</protein>
<organism evidence="1 2">
    <name type="scientific">Leptospira kirschneri str. 200802841</name>
    <dbReference type="NCBI Taxonomy" id="1193047"/>
    <lineage>
        <taxon>Bacteria</taxon>
        <taxon>Pseudomonadati</taxon>
        <taxon>Spirochaetota</taxon>
        <taxon>Spirochaetia</taxon>
        <taxon>Leptospirales</taxon>
        <taxon>Leptospiraceae</taxon>
        <taxon>Leptospira</taxon>
    </lineage>
</organism>
<evidence type="ECO:0000313" key="2">
    <source>
        <dbReference type="Proteomes" id="UP000006339"/>
    </source>
</evidence>
<keyword evidence="2" id="KW-1185">Reference proteome</keyword>
<accession>A0A828XSV4</accession>
<comment type="caution">
    <text evidence="1">The sequence shown here is derived from an EMBL/GenBank/DDBJ whole genome shotgun (WGS) entry which is preliminary data.</text>
</comment>
<gene>
    <name evidence="1" type="ORF">LEP1GSC131_2756</name>
</gene>
<sequence length="39" mass="4794">MFQNLEYQILLKNLTILGLEQFRKDFYIFRKNPRNFGAI</sequence>
<dbReference type="Proteomes" id="UP000006339">
    <property type="component" value="Unassembled WGS sequence"/>
</dbReference>
<proteinExistence type="predicted"/>